<dbReference type="Gene3D" id="3.30.420.10">
    <property type="entry name" value="Ribonuclease H-like superfamily/Ribonuclease H"/>
    <property type="match status" value="1"/>
</dbReference>
<evidence type="ECO:0000256" key="7">
    <source>
        <dbReference type="SAM" id="MobiDB-lite"/>
    </source>
</evidence>
<dbReference type="Pfam" id="PF17917">
    <property type="entry name" value="RT_RNaseH"/>
    <property type="match status" value="1"/>
</dbReference>
<evidence type="ECO:0000313" key="9">
    <source>
        <dbReference type="EMBL" id="RDY11592.1"/>
    </source>
</evidence>
<dbReference type="EMBL" id="QJKJ01000615">
    <property type="protein sequence ID" value="RDY11592.1"/>
    <property type="molecule type" value="Genomic_DNA"/>
</dbReference>
<keyword evidence="6" id="KW-0695">RNA-directed DNA polymerase</keyword>
<evidence type="ECO:0000256" key="2">
    <source>
        <dbReference type="ARBA" id="ARBA00022695"/>
    </source>
</evidence>
<dbReference type="InterPro" id="IPR043502">
    <property type="entry name" value="DNA/RNA_pol_sf"/>
</dbReference>
<dbReference type="GO" id="GO:0016787">
    <property type="term" value="F:hydrolase activity"/>
    <property type="evidence" value="ECO:0007669"/>
    <property type="project" value="UniProtKB-KW"/>
</dbReference>
<keyword evidence="1" id="KW-0808">Transferase</keyword>
<reference evidence="9" key="1">
    <citation type="submission" date="2018-05" db="EMBL/GenBank/DDBJ databases">
        <title>Draft genome of Mucuna pruriens seed.</title>
        <authorList>
            <person name="Nnadi N.E."/>
            <person name="Vos R."/>
            <person name="Hasami M.H."/>
            <person name="Devisetty U.K."/>
            <person name="Aguiy J.C."/>
        </authorList>
    </citation>
    <scope>NUCLEOTIDE SEQUENCE [LARGE SCALE GENOMIC DNA]</scope>
    <source>
        <tissue evidence="9">Seed</tissue>
    </source>
</reference>
<dbReference type="PANTHER" id="PTHR34072:SF44">
    <property type="entry name" value="RNA-DIRECTED DNA POLYMERASE"/>
    <property type="match status" value="1"/>
</dbReference>
<dbReference type="InterPro" id="IPR041373">
    <property type="entry name" value="RT_RNaseH"/>
</dbReference>
<dbReference type="GO" id="GO:0003964">
    <property type="term" value="F:RNA-directed DNA polymerase activity"/>
    <property type="evidence" value="ECO:0007669"/>
    <property type="project" value="UniProtKB-KW"/>
</dbReference>
<dbReference type="GO" id="GO:0003676">
    <property type="term" value="F:nucleic acid binding"/>
    <property type="evidence" value="ECO:0007669"/>
    <property type="project" value="InterPro"/>
</dbReference>
<dbReference type="AlphaFoldDB" id="A0A371I986"/>
<proteinExistence type="predicted"/>
<dbReference type="InterPro" id="IPR036397">
    <property type="entry name" value="RNaseH_sf"/>
</dbReference>
<evidence type="ECO:0000256" key="5">
    <source>
        <dbReference type="ARBA" id="ARBA00022801"/>
    </source>
</evidence>
<accession>A0A371I986</accession>
<name>A0A371I986_MUCPR</name>
<keyword evidence="5" id="KW-0378">Hydrolase</keyword>
<dbReference type="GO" id="GO:0015074">
    <property type="term" value="P:DNA integration"/>
    <property type="evidence" value="ECO:0007669"/>
    <property type="project" value="InterPro"/>
</dbReference>
<evidence type="ECO:0000256" key="3">
    <source>
        <dbReference type="ARBA" id="ARBA00022722"/>
    </source>
</evidence>
<gene>
    <name evidence="9" type="primary">pol</name>
    <name evidence="9" type="ORF">CR513_03726</name>
</gene>
<evidence type="ECO:0000313" key="10">
    <source>
        <dbReference type="Proteomes" id="UP000257109"/>
    </source>
</evidence>
<feature type="compositionally biased region" description="Basic and acidic residues" evidence="7">
    <location>
        <begin position="327"/>
        <end position="337"/>
    </location>
</feature>
<keyword evidence="4" id="KW-0255">Endonuclease</keyword>
<dbReference type="SUPFAM" id="SSF56672">
    <property type="entry name" value="DNA/RNA polymerases"/>
    <property type="match status" value="1"/>
</dbReference>
<evidence type="ECO:0000256" key="4">
    <source>
        <dbReference type="ARBA" id="ARBA00022759"/>
    </source>
</evidence>
<protein>
    <submittedName>
        <fullName evidence="9">Retrovirus-related Pol polyprotein from transposon 17.6</fullName>
    </submittedName>
</protein>
<feature type="domain" description="Integrase catalytic" evidence="8">
    <location>
        <begin position="189"/>
        <end position="347"/>
    </location>
</feature>
<keyword evidence="10" id="KW-1185">Reference proteome</keyword>
<dbReference type="InterPro" id="IPR001584">
    <property type="entry name" value="Integrase_cat-core"/>
</dbReference>
<keyword evidence="2" id="KW-0548">Nucleotidyltransferase</keyword>
<organism evidence="9 10">
    <name type="scientific">Mucuna pruriens</name>
    <name type="common">Velvet bean</name>
    <name type="synonym">Dolichos pruriens</name>
    <dbReference type="NCBI Taxonomy" id="157652"/>
    <lineage>
        <taxon>Eukaryota</taxon>
        <taxon>Viridiplantae</taxon>
        <taxon>Streptophyta</taxon>
        <taxon>Embryophyta</taxon>
        <taxon>Tracheophyta</taxon>
        <taxon>Spermatophyta</taxon>
        <taxon>Magnoliopsida</taxon>
        <taxon>eudicotyledons</taxon>
        <taxon>Gunneridae</taxon>
        <taxon>Pentapetalae</taxon>
        <taxon>rosids</taxon>
        <taxon>fabids</taxon>
        <taxon>Fabales</taxon>
        <taxon>Fabaceae</taxon>
        <taxon>Papilionoideae</taxon>
        <taxon>50 kb inversion clade</taxon>
        <taxon>NPAAA clade</taxon>
        <taxon>indigoferoid/millettioid clade</taxon>
        <taxon>Phaseoleae</taxon>
        <taxon>Mucuna</taxon>
    </lineage>
</organism>
<evidence type="ECO:0000256" key="1">
    <source>
        <dbReference type="ARBA" id="ARBA00022679"/>
    </source>
</evidence>
<sequence length="347" mass="40254">MDLAQMNYTTKEKEFLAIVFSLDKFISYLLSSKVIVFFDHATLKFLLKKLNKKLRLIRWMLLLQEFDVEIKDKKGAENSVEDHLSRIEREIGLMSFYDDFPNEHLFRPWYADICNFLVTSIFLPKASRMDRAKLESEAKYYVWDDPYLWRFCNDQIIHRSSQSSTSAIQQLEAAITDKLRHPERYLNMGSIGPQFFETLTNSLWPINHVSEQEWPLAEDMKCPSNQFYFVKSLACAILISWDHSQSPKETLTFSLLLTVSRYGWKLRPPRQTMRKLLFGVPKALISDQGSHFCNKTMSTLLEKYGVIHQVAIAYHPQTNGNKEIIAKDGKSQSERLEPTPGGCSIGS</sequence>
<dbReference type="PANTHER" id="PTHR34072">
    <property type="entry name" value="ENZYMATIC POLYPROTEIN-RELATED"/>
    <property type="match status" value="1"/>
</dbReference>
<comment type="caution">
    <text evidence="9">The sequence shown here is derived from an EMBL/GenBank/DDBJ whole genome shotgun (WGS) entry which is preliminary data.</text>
</comment>
<feature type="region of interest" description="Disordered" evidence="7">
    <location>
        <begin position="327"/>
        <end position="347"/>
    </location>
</feature>
<dbReference type="InterPro" id="IPR012337">
    <property type="entry name" value="RNaseH-like_sf"/>
</dbReference>
<dbReference type="OrthoDB" id="1434039at2759"/>
<evidence type="ECO:0000259" key="8">
    <source>
        <dbReference type="PROSITE" id="PS50994"/>
    </source>
</evidence>
<feature type="non-terminal residue" evidence="9">
    <location>
        <position position="1"/>
    </location>
</feature>
<dbReference type="SUPFAM" id="SSF53098">
    <property type="entry name" value="Ribonuclease H-like"/>
    <property type="match status" value="1"/>
</dbReference>
<evidence type="ECO:0000256" key="6">
    <source>
        <dbReference type="ARBA" id="ARBA00022918"/>
    </source>
</evidence>
<dbReference type="Proteomes" id="UP000257109">
    <property type="component" value="Unassembled WGS sequence"/>
</dbReference>
<dbReference type="GO" id="GO:0004519">
    <property type="term" value="F:endonuclease activity"/>
    <property type="evidence" value="ECO:0007669"/>
    <property type="project" value="UniProtKB-KW"/>
</dbReference>
<dbReference type="PROSITE" id="PS50994">
    <property type="entry name" value="INTEGRASE"/>
    <property type="match status" value="1"/>
</dbReference>
<keyword evidence="3" id="KW-0540">Nuclease</keyword>